<keyword evidence="4 6" id="KW-1133">Transmembrane helix</keyword>
<dbReference type="InterPro" id="IPR000612">
    <property type="entry name" value="PMP3"/>
</dbReference>
<evidence type="ECO:0000256" key="5">
    <source>
        <dbReference type="ARBA" id="ARBA00023136"/>
    </source>
</evidence>
<dbReference type="GeneID" id="34518496"/>
<dbReference type="PANTHER" id="PTHR21659">
    <property type="entry name" value="HYDROPHOBIC PROTEIN RCI2 LOW TEMPERATURE AND SALT RESPONSIVE PROTEIN LTI6 -RELATED"/>
    <property type="match status" value="1"/>
</dbReference>
<feature type="transmembrane region" description="Helical" evidence="6">
    <location>
        <begin position="30"/>
        <end position="52"/>
    </location>
</feature>
<sequence length="55" mass="6040">MDASKIIAVIIALLLPPLAVFMERGAGRDLLINIILCIFVWFPGMLHALYVVCAL</sequence>
<proteinExistence type="inferred from homology"/>
<evidence type="ECO:0008006" key="9">
    <source>
        <dbReference type="Google" id="ProtNLM"/>
    </source>
</evidence>
<evidence type="ECO:0000313" key="8">
    <source>
        <dbReference type="Proteomes" id="UP000019384"/>
    </source>
</evidence>
<protein>
    <recommendedName>
        <fullName evidence="9">Plasma membrane proteolipid 3</fullName>
    </recommendedName>
</protein>
<accession>W6MTJ9</accession>
<dbReference type="PROSITE" id="PS01309">
    <property type="entry name" value="UPF0057"/>
    <property type="match status" value="1"/>
</dbReference>
<dbReference type="AlphaFoldDB" id="W6MTJ9"/>
<dbReference type="Proteomes" id="UP000019384">
    <property type="component" value="Unassembled WGS sequence"/>
</dbReference>
<dbReference type="EMBL" id="HG793125">
    <property type="protein sequence ID" value="CDK25095.1"/>
    <property type="molecule type" value="Genomic_DNA"/>
</dbReference>
<evidence type="ECO:0000256" key="1">
    <source>
        <dbReference type="ARBA" id="ARBA00004370"/>
    </source>
</evidence>
<keyword evidence="8" id="KW-1185">Reference proteome</keyword>
<evidence type="ECO:0000256" key="4">
    <source>
        <dbReference type="ARBA" id="ARBA00022989"/>
    </source>
</evidence>
<evidence type="ECO:0000256" key="2">
    <source>
        <dbReference type="ARBA" id="ARBA00009530"/>
    </source>
</evidence>
<dbReference type="Pfam" id="PF01679">
    <property type="entry name" value="Pmp3"/>
    <property type="match status" value="1"/>
</dbReference>
<dbReference type="RefSeq" id="XP_022457108.1">
    <property type="nucleotide sequence ID" value="XM_022605661.1"/>
</dbReference>
<keyword evidence="5 6" id="KW-0472">Membrane</keyword>
<reference evidence="7" key="2">
    <citation type="submission" date="2014-02" db="EMBL/GenBank/DDBJ databases">
        <title>Complete DNA sequence of /Kuraishia capsulata/ illustrates novel genomic features among budding yeasts (/Saccharomycotina/).</title>
        <authorList>
            <person name="Morales L."/>
            <person name="Noel B."/>
            <person name="Porcel B."/>
            <person name="Marcet-Houben M."/>
            <person name="Hullo M-F."/>
            <person name="Sacerdot C."/>
            <person name="Tekaia F."/>
            <person name="Leh-Louis V."/>
            <person name="Despons L."/>
            <person name="Khanna V."/>
            <person name="Aury J-M."/>
            <person name="Barbe V."/>
            <person name="Couloux A."/>
            <person name="Labadie K."/>
            <person name="Pelletier E."/>
            <person name="Souciet J-L."/>
            <person name="Boekhout T."/>
            <person name="Gabaldon T."/>
            <person name="Wincker P."/>
            <person name="Dujon B."/>
        </authorList>
    </citation>
    <scope>NUCLEOTIDE SEQUENCE</scope>
    <source>
        <strain evidence="7">CBS 1993</strain>
    </source>
</reference>
<comment type="similarity">
    <text evidence="2">Belongs to the UPF0057 (PMP3) family.</text>
</comment>
<organism evidence="7 8">
    <name type="scientific">Kuraishia capsulata CBS 1993</name>
    <dbReference type="NCBI Taxonomy" id="1382522"/>
    <lineage>
        <taxon>Eukaryota</taxon>
        <taxon>Fungi</taxon>
        <taxon>Dikarya</taxon>
        <taxon>Ascomycota</taxon>
        <taxon>Saccharomycotina</taxon>
        <taxon>Pichiomycetes</taxon>
        <taxon>Pichiales</taxon>
        <taxon>Pichiaceae</taxon>
        <taxon>Kuraishia</taxon>
    </lineage>
</organism>
<keyword evidence="3 6" id="KW-0812">Transmembrane</keyword>
<name>W6MTJ9_9ASCO</name>
<dbReference type="GO" id="GO:0016020">
    <property type="term" value="C:membrane"/>
    <property type="evidence" value="ECO:0007669"/>
    <property type="project" value="UniProtKB-SubCell"/>
</dbReference>
<evidence type="ECO:0000313" key="7">
    <source>
        <dbReference type="EMBL" id="CDK25095.1"/>
    </source>
</evidence>
<evidence type="ECO:0000256" key="6">
    <source>
        <dbReference type="SAM" id="Phobius"/>
    </source>
</evidence>
<dbReference type="PANTHER" id="PTHR21659:SF42">
    <property type="entry name" value="UPF0057 MEMBRANE PROTEIN ZK632.10-RELATED"/>
    <property type="match status" value="1"/>
</dbReference>
<evidence type="ECO:0000256" key="3">
    <source>
        <dbReference type="ARBA" id="ARBA00022692"/>
    </source>
</evidence>
<dbReference type="STRING" id="1382522.W6MTJ9"/>
<comment type="subcellular location">
    <subcellularLocation>
        <location evidence="1">Membrane</location>
    </subcellularLocation>
</comment>
<gene>
    <name evidence="7" type="ORF">KUCA_T00001062001</name>
</gene>
<feature type="transmembrane region" description="Helical" evidence="6">
    <location>
        <begin position="6"/>
        <end position="23"/>
    </location>
</feature>
<dbReference type="HOGENOM" id="CLU_107649_7_2_1"/>
<dbReference type="OrthoDB" id="2802411at2759"/>
<reference evidence="7" key="1">
    <citation type="submission" date="2013-12" db="EMBL/GenBank/DDBJ databases">
        <authorList>
            <person name="Genoscope - CEA"/>
        </authorList>
    </citation>
    <scope>NUCLEOTIDE SEQUENCE</scope>
    <source>
        <strain evidence="7">CBS 1993</strain>
    </source>
</reference>